<evidence type="ECO:0000259" key="2">
    <source>
        <dbReference type="PROSITE" id="PS50887"/>
    </source>
</evidence>
<dbReference type="Pfam" id="PF00990">
    <property type="entry name" value="GGDEF"/>
    <property type="match status" value="1"/>
</dbReference>
<dbReference type="PANTHER" id="PTHR45138:SF9">
    <property type="entry name" value="DIGUANYLATE CYCLASE DGCM-RELATED"/>
    <property type="match status" value="1"/>
</dbReference>
<sequence length="559" mass="63680">MGKKILCLSIAMATFLMLMMVGHFFLKPHNYDTVVVLDEGWRVYYNDTIYENVALSDLRKIIGDGAHIGDVIHMVHPGVEVNKFVTPTIMFESRFSAWILYCSTKEVQSGFLDSYKAGKFIGCENNFVNLPKTDRPVDISISLIVTEDGAYNYFEAPALAGYYTLLLYSIHNNMFIFMSAAFLVIFGLMFFAIGLGFRSDMPEINMQMYSSLVFIALGIWLLAQFRLLDLFVETNGHQTEIEYIALYMVVPLMYLVMGSMRNYLHKTLFQFFLTIGAIIPLILIGLHFAGIAHINHYLFIYQIDAMVLIVFMFVMILVKDASSNLITQTQYIQIMGQAMLAISFIFNIFFYYMEVLGYSKQIMLSKKAVPLGAISMVFATLVNYNIFISESIARKKEYESLAHLAYADELTGIANRSKYEKYIKSLSEKEDDYCIVSIDLNGLKEVNDNQGHLMGDKYLFEFGGELEKCFGNEGFIARIGGDEFVVILTGESMSQVDYLIDEMKHALATLNEKDPIINRSAAIGYAYRHECEGKDANAVYLLADERMYKNKQLMHGTRR</sequence>
<feature type="transmembrane region" description="Helical" evidence="1">
    <location>
        <begin position="209"/>
        <end position="232"/>
    </location>
</feature>
<keyword evidence="1" id="KW-0812">Transmembrane</keyword>
<protein>
    <submittedName>
        <fullName evidence="3">Diguanylate cyclase (GGDEF) domain-containing protein</fullName>
    </submittedName>
</protein>
<reference evidence="4" key="1">
    <citation type="submission" date="2016-10" db="EMBL/GenBank/DDBJ databases">
        <authorList>
            <person name="Varghese N."/>
        </authorList>
    </citation>
    <scope>NUCLEOTIDE SEQUENCE [LARGE SCALE GENOMIC DNA]</scope>
    <source>
        <strain evidence="4">ACV-9</strain>
    </source>
</reference>
<feature type="transmembrane region" description="Helical" evidence="1">
    <location>
        <begin position="271"/>
        <end position="292"/>
    </location>
</feature>
<evidence type="ECO:0000256" key="1">
    <source>
        <dbReference type="SAM" id="Phobius"/>
    </source>
</evidence>
<dbReference type="InterPro" id="IPR029787">
    <property type="entry name" value="Nucleotide_cyclase"/>
</dbReference>
<feature type="transmembrane region" description="Helical" evidence="1">
    <location>
        <begin position="330"/>
        <end position="353"/>
    </location>
</feature>
<keyword evidence="1" id="KW-1133">Transmembrane helix</keyword>
<dbReference type="EMBL" id="FNZX01000004">
    <property type="protein sequence ID" value="SEK34678.1"/>
    <property type="molecule type" value="Genomic_DNA"/>
</dbReference>
<dbReference type="InterPro" id="IPR043128">
    <property type="entry name" value="Rev_trsase/Diguanyl_cyclase"/>
</dbReference>
<feature type="transmembrane region" description="Helical" evidence="1">
    <location>
        <begin position="244"/>
        <end position="264"/>
    </location>
</feature>
<dbReference type="InterPro" id="IPR000160">
    <property type="entry name" value="GGDEF_dom"/>
</dbReference>
<keyword evidence="4" id="KW-1185">Reference proteome</keyword>
<feature type="transmembrane region" description="Helical" evidence="1">
    <location>
        <begin position="174"/>
        <end position="197"/>
    </location>
</feature>
<gene>
    <name evidence="3" type="ORF">SAMN02910377_00676</name>
</gene>
<dbReference type="SMART" id="SM00267">
    <property type="entry name" value="GGDEF"/>
    <property type="match status" value="1"/>
</dbReference>
<evidence type="ECO:0000313" key="3">
    <source>
        <dbReference type="EMBL" id="SEK34678.1"/>
    </source>
</evidence>
<evidence type="ECO:0000313" key="4">
    <source>
        <dbReference type="Proteomes" id="UP000182321"/>
    </source>
</evidence>
<dbReference type="NCBIfam" id="TIGR00254">
    <property type="entry name" value="GGDEF"/>
    <property type="match status" value="1"/>
</dbReference>
<dbReference type="Proteomes" id="UP000182321">
    <property type="component" value="Unassembled WGS sequence"/>
</dbReference>
<dbReference type="Gene3D" id="3.30.70.270">
    <property type="match status" value="1"/>
</dbReference>
<organism evidence="3 4">
    <name type="scientific">Pseudobutyrivibrio ruminis</name>
    <dbReference type="NCBI Taxonomy" id="46206"/>
    <lineage>
        <taxon>Bacteria</taxon>
        <taxon>Bacillati</taxon>
        <taxon>Bacillota</taxon>
        <taxon>Clostridia</taxon>
        <taxon>Lachnospirales</taxon>
        <taxon>Lachnospiraceae</taxon>
        <taxon>Pseudobutyrivibrio</taxon>
    </lineage>
</organism>
<accession>A0A1H7G968</accession>
<keyword evidence="1" id="KW-0472">Membrane</keyword>
<feature type="transmembrane region" description="Helical" evidence="1">
    <location>
        <begin position="5"/>
        <end position="26"/>
    </location>
</feature>
<dbReference type="SUPFAM" id="SSF55073">
    <property type="entry name" value="Nucleotide cyclase"/>
    <property type="match status" value="1"/>
</dbReference>
<dbReference type="InterPro" id="IPR050469">
    <property type="entry name" value="Diguanylate_Cyclase"/>
</dbReference>
<feature type="transmembrane region" description="Helical" evidence="1">
    <location>
        <begin position="298"/>
        <end position="318"/>
    </location>
</feature>
<proteinExistence type="predicted"/>
<dbReference type="GO" id="GO:0052621">
    <property type="term" value="F:diguanylate cyclase activity"/>
    <property type="evidence" value="ECO:0007669"/>
    <property type="project" value="TreeGrafter"/>
</dbReference>
<dbReference type="PANTHER" id="PTHR45138">
    <property type="entry name" value="REGULATORY COMPONENTS OF SENSORY TRANSDUCTION SYSTEM"/>
    <property type="match status" value="1"/>
</dbReference>
<feature type="transmembrane region" description="Helical" evidence="1">
    <location>
        <begin position="368"/>
        <end position="387"/>
    </location>
</feature>
<dbReference type="PROSITE" id="PS50887">
    <property type="entry name" value="GGDEF"/>
    <property type="match status" value="1"/>
</dbReference>
<dbReference type="RefSeq" id="WP_074789170.1">
    <property type="nucleotide sequence ID" value="NZ_FNZX01000004.1"/>
</dbReference>
<name>A0A1H7G968_9FIRM</name>
<dbReference type="CDD" id="cd01949">
    <property type="entry name" value="GGDEF"/>
    <property type="match status" value="1"/>
</dbReference>
<dbReference type="AlphaFoldDB" id="A0A1H7G968"/>
<feature type="domain" description="GGDEF" evidence="2">
    <location>
        <begin position="431"/>
        <end position="559"/>
    </location>
</feature>